<evidence type="ECO:0000256" key="1">
    <source>
        <dbReference type="SAM" id="Phobius"/>
    </source>
</evidence>
<sequence>METPTFEPSLKGKFSTELAITSFAIGTVLLVIQKLAPYNFAILFIGFFYVLFAILVNGIMLISLAYHFIILPKYRDYIAIKILILLANIPITILYILIVFNINLLNL</sequence>
<name>A0A1M5L3P7_9FLAO</name>
<dbReference type="OrthoDB" id="1377361at2"/>
<dbReference type="Proteomes" id="UP000184516">
    <property type="component" value="Unassembled WGS sequence"/>
</dbReference>
<dbReference type="RefSeq" id="WP_073370847.1">
    <property type="nucleotide sequence ID" value="NZ_FQWB01000005.1"/>
</dbReference>
<dbReference type="STRING" id="468056.SAMN05443549_10543"/>
<evidence type="ECO:0000313" key="3">
    <source>
        <dbReference type="Proteomes" id="UP000184516"/>
    </source>
</evidence>
<protein>
    <submittedName>
        <fullName evidence="2">Uncharacterized protein</fullName>
    </submittedName>
</protein>
<dbReference type="EMBL" id="FQWB01000005">
    <property type="protein sequence ID" value="SHG59043.1"/>
    <property type="molecule type" value="Genomic_DNA"/>
</dbReference>
<organism evidence="2 3">
    <name type="scientific">Flavobacterium fluvii</name>
    <dbReference type="NCBI Taxonomy" id="468056"/>
    <lineage>
        <taxon>Bacteria</taxon>
        <taxon>Pseudomonadati</taxon>
        <taxon>Bacteroidota</taxon>
        <taxon>Flavobacteriia</taxon>
        <taxon>Flavobacteriales</taxon>
        <taxon>Flavobacteriaceae</taxon>
        <taxon>Flavobacterium</taxon>
    </lineage>
</organism>
<accession>A0A1M5L3P7</accession>
<keyword evidence="3" id="KW-1185">Reference proteome</keyword>
<feature type="transmembrane region" description="Helical" evidence="1">
    <location>
        <begin position="18"/>
        <end position="36"/>
    </location>
</feature>
<feature type="transmembrane region" description="Helical" evidence="1">
    <location>
        <begin position="78"/>
        <end position="102"/>
    </location>
</feature>
<gene>
    <name evidence="2" type="ORF">SAMN05443549_10543</name>
</gene>
<keyword evidence="1" id="KW-1133">Transmembrane helix</keyword>
<feature type="transmembrane region" description="Helical" evidence="1">
    <location>
        <begin position="42"/>
        <end position="66"/>
    </location>
</feature>
<proteinExistence type="predicted"/>
<keyword evidence="1" id="KW-0812">Transmembrane</keyword>
<evidence type="ECO:0000313" key="2">
    <source>
        <dbReference type="EMBL" id="SHG59043.1"/>
    </source>
</evidence>
<reference evidence="3" key="1">
    <citation type="submission" date="2016-11" db="EMBL/GenBank/DDBJ databases">
        <authorList>
            <person name="Varghese N."/>
            <person name="Submissions S."/>
        </authorList>
    </citation>
    <scope>NUCLEOTIDE SEQUENCE [LARGE SCALE GENOMIC DNA]</scope>
    <source>
        <strain evidence="3">DSM 19978</strain>
    </source>
</reference>
<keyword evidence="1" id="KW-0472">Membrane</keyword>
<dbReference type="AlphaFoldDB" id="A0A1M5L3P7"/>